<protein>
    <submittedName>
        <fullName evidence="4">Uncharacterized protein</fullName>
    </submittedName>
</protein>
<sequence>MDKILLSLKNRVIVPSILLGGICLWLVVCQAHYHSYWMGTIHRVQTTDFNLLHHTLPPTLAQMILSNRGDLIQRTLDCSFGLFGIVITDPSGENVLYKTEKIYKRESWQGRAAADSLLKEGEPYDLITDPPQLEPLYAHASPRSVSANKVGALKPGTRVLGRIYYLRSAPPSFFEDLTNFMFKGFFELSGSKRGYCYITCFSFGFTCTVLLLVYLRRRGLELKQKELEHMRRELDIRKKALESLSSELATQKARKVWLEREADQAYKRALGLKQSLERLKESLVGVEDNFDPAAGGGFVSGMQNQQPSQNNQKVSQFKIRPPVAPPGSILEEIESLLPSLNENAKNLRSQADVLQDYCSALEDRQSEMRRIVENAFNRAQASPPSLNANSHAPAGAGAEGPVTEIIDMSPR</sequence>
<feature type="transmembrane region" description="Helical" evidence="3">
    <location>
        <begin position="195"/>
        <end position="215"/>
    </location>
</feature>
<feature type="region of interest" description="Disordered" evidence="2">
    <location>
        <begin position="380"/>
        <end position="411"/>
    </location>
</feature>
<feature type="coiled-coil region" evidence="1">
    <location>
        <begin position="220"/>
        <end position="261"/>
    </location>
</feature>
<keyword evidence="1" id="KW-0175">Coiled coil</keyword>
<proteinExistence type="predicted"/>
<evidence type="ECO:0000256" key="1">
    <source>
        <dbReference type="SAM" id="Coils"/>
    </source>
</evidence>
<feature type="coiled-coil region" evidence="1">
    <location>
        <begin position="330"/>
        <end position="364"/>
    </location>
</feature>
<keyword evidence="3" id="KW-0812">Transmembrane</keyword>
<dbReference type="EMBL" id="JAFLCK010000010">
    <property type="protein sequence ID" value="MBN8660384.1"/>
    <property type="molecule type" value="Genomic_DNA"/>
</dbReference>
<keyword evidence="3" id="KW-1133">Transmembrane helix</keyword>
<evidence type="ECO:0000256" key="3">
    <source>
        <dbReference type="SAM" id="Phobius"/>
    </source>
</evidence>
<comment type="caution">
    <text evidence="4">The sequence shown here is derived from an EMBL/GenBank/DDBJ whole genome shotgun (WGS) entry which is preliminary data.</text>
</comment>
<reference evidence="4" key="1">
    <citation type="submission" date="2021-02" db="EMBL/GenBank/DDBJ databases">
        <title>Genome-Resolved Metagenomics of a Microbial Community Performing Photosynthetic Biological Nutrient Removal.</title>
        <authorList>
            <person name="Mcdaniel E.A."/>
        </authorList>
    </citation>
    <scope>NUCLEOTIDE SEQUENCE</scope>
    <source>
        <strain evidence="4">UWPOB_OBS1</strain>
    </source>
</reference>
<organism evidence="4 5">
    <name type="scientific">Candidatus Obscuribacter phosphatis</name>
    <dbReference type="NCBI Taxonomy" id="1906157"/>
    <lineage>
        <taxon>Bacteria</taxon>
        <taxon>Bacillati</taxon>
        <taxon>Candidatus Melainabacteria</taxon>
        <taxon>Candidatus Obscuribacterales</taxon>
        <taxon>Candidatus Obscuribacteraceae</taxon>
        <taxon>Candidatus Obscuribacter</taxon>
    </lineage>
</organism>
<dbReference type="AlphaFoldDB" id="A0A8J7TL99"/>
<accession>A0A8J7TL99</accession>
<gene>
    <name evidence="4" type="ORF">J0M35_08490</name>
</gene>
<evidence type="ECO:0000313" key="5">
    <source>
        <dbReference type="Proteomes" id="UP000664277"/>
    </source>
</evidence>
<name>A0A8J7TL99_9BACT</name>
<keyword evidence="3" id="KW-0472">Membrane</keyword>
<dbReference type="Proteomes" id="UP000664277">
    <property type="component" value="Unassembled WGS sequence"/>
</dbReference>
<feature type="transmembrane region" description="Helical" evidence="3">
    <location>
        <begin position="12"/>
        <end position="33"/>
    </location>
</feature>
<evidence type="ECO:0000256" key="2">
    <source>
        <dbReference type="SAM" id="MobiDB-lite"/>
    </source>
</evidence>
<feature type="compositionally biased region" description="Polar residues" evidence="2">
    <location>
        <begin position="380"/>
        <end position="390"/>
    </location>
</feature>
<evidence type="ECO:0000313" key="4">
    <source>
        <dbReference type="EMBL" id="MBN8660384.1"/>
    </source>
</evidence>